<dbReference type="EMBL" id="JAMQKC010000001">
    <property type="protein sequence ID" value="MDC3415666.1"/>
    <property type="molecule type" value="Genomic_DNA"/>
</dbReference>
<feature type="region of interest" description="Disordered" evidence="1">
    <location>
        <begin position="1"/>
        <end position="54"/>
    </location>
</feature>
<keyword evidence="2" id="KW-0812">Transmembrane</keyword>
<evidence type="ECO:0000313" key="5">
    <source>
        <dbReference type="Proteomes" id="UP001145069"/>
    </source>
</evidence>
<keyword evidence="5" id="KW-1185">Reference proteome</keyword>
<dbReference type="InterPro" id="IPR016047">
    <property type="entry name" value="M23ase_b-sheet_dom"/>
</dbReference>
<protein>
    <submittedName>
        <fullName evidence="4">M23 family metallopeptidase</fullName>
    </submittedName>
</protein>
<dbReference type="Proteomes" id="UP001145069">
    <property type="component" value="Unassembled WGS sequence"/>
</dbReference>
<comment type="caution">
    <text evidence="4">The sequence shown here is derived from an EMBL/GenBank/DDBJ whole genome shotgun (WGS) entry which is preliminary data.</text>
</comment>
<dbReference type="Gene3D" id="2.70.70.10">
    <property type="entry name" value="Glucose Permease (Domain IIA)"/>
    <property type="match status" value="1"/>
</dbReference>
<evidence type="ECO:0000313" key="4">
    <source>
        <dbReference type="EMBL" id="MDC3415666.1"/>
    </source>
</evidence>
<dbReference type="SUPFAM" id="SSF51261">
    <property type="entry name" value="Duplicated hybrid motif"/>
    <property type="match status" value="1"/>
</dbReference>
<sequence length="257" mass="29139">MRRDISQIRKNIARRKRERALPSSHSASDKKSFLPSSFPQDEEKHGYMPVTETNSSTDNMKDTFITSFVMKSILAAVLFFSVAIFFRLEGNWLEQPRQWASQAFTEEFPFASVNQWYQQKFGSPLALTPKNDEVESDSPVLPVNGTVSQTFQNSGEGIMISTPENTEVKSVQQGTVIFAGNDPKTKKTVIIQHPDKSKTIYGNLTSINVYQYQFVGKNQSIGEFVPSEANAQNVYFAMERNNQYVDPVKVMKVDERP</sequence>
<proteinExistence type="predicted"/>
<evidence type="ECO:0000259" key="3">
    <source>
        <dbReference type="Pfam" id="PF01551"/>
    </source>
</evidence>
<feature type="domain" description="M23ase beta-sheet core" evidence="3">
    <location>
        <begin position="156"/>
        <end position="247"/>
    </location>
</feature>
<evidence type="ECO:0000256" key="2">
    <source>
        <dbReference type="SAM" id="Phobius"/>
    </source>
</evidence>
<gene>
    <name evidence="4" type="ORF">NC799_01910</name>
</gene>
<dbReference type="RefSeq" id="WP_272444624.1">
    <property type="nucleotide sequence ID" value="NZ_JAMQKC010000001.1"/>
</dbReference>
<organism evidence="4 5">
    <name type="scientific">Aquibacillus salsiterrae</name>
    <dbReference type="NCBI Taxonomy" id="2950439"/>
    <lineage>
        <taxon>Bacteria</taxon>
        <taxon>Bacillati</taxon>
        <taxon>Bacillota</taxon>
        <taxon>Bacilli</taxon>
        <taxon>Bacillales</taxon>
        <taxon>Bacillaceae</taxon>
        <taxon>Aquibacillus</taxon>
    </lineage>
</organism>
<dbReference type="PANTHER" id="PTHR21666">
    <property type="entry name" value="PEPTIDASE-RELATED"/>
    <property type="match status" value="1"/>
</dbReference>
<keyword evidence="2" id="KW-0472">Membrane</keyword>
<feature type="transmembrane region" description="Helical" evidence="2">
    <location>
        <begin position="68"/>
        <end position="88"/>
    </location>
</feature>
<keyword evidence="2" id="KW-1133">Transmembrane helix</keyword>
<dbReference type="InterPro" id="IPR011055">
    <property type="entry name" value="Dup_hybrid_motif"/>
</dbReference>
<dbReference type="GO" id="GO:0004222">
    <property type="term" value="F:metalloendopeptidase activity"/>
    <property type="evidence" value="ECO:0007669"/>
    <property type="project" value="TreeGrafter"/>
</dbReference>
<dbReference type="CDD" id="cd12797">
    <property type="entry name" value="M23_peptidase"/>
    <property type="match status" value="1"/>
</dbReference>
<name>A0A9X3WEN8_9BACI</name>
<dbReference type="AlphaFoldDB" id="A0A9X3WEN8"/>
<dbReference type="Pfam" id="PF01551">
    <property type="entry name" value="Peptidase_M23"/>
    <property type="match status" value="1"/>
</dbReference>
<dbReference type="InterPro" id="IPR050570">
    <property type="entry name" value="Cell_wall_metabolism_enzyme"/>
</dbReference>
<reference evidence="4" key="1">
    <citation type="submission" date="2022-06" db="EMBL/GenBank/DDBJ databases">
        <title>Aquibacillus sp. a new bacterium isolated from soil saline samples.</title>
        <authorList>
            <person name="Galisteo C."/>
            <person name="De La Haba R."/>
            <person name="Sanchez-Porro C."/>
            <person name="Ventosa A."/>
        </authorList>
    </citation>
    <scope>NUCLEOTIDE SEQUENCE</scope>
    <source>
        <strain evidence="4">3ASR75-54</strain>
    </source>
</reference>
<accession>A0A9X3WEN8</accession>
<evidence type="ECO:0000256" key="1">
    <source>
        <dbReference type="SAM" id="MobiDB-lite"/>
    </source>
</evidence>
<dbReference type="PANTHER" id="PTHR21666:SF274">
    <property type="entry name" value="STAGE IV SPORULATION PROTEIN FA"/>
    <property type="match status" value="1"/>
</dbReference>